<dbReference type="RefSeq" id="WP_055173111.1">
    <property type="nucleotide sequence ID" value="NZ_CABHNA010000054.1"/>
</dbReference>
<evidence type="ECO:0000313" key="4">
    <source>
        <dbReference type="Proteomes" id="UP000078383"/>
    </source>
</evidence>
<dbReference type="EMBL" id="CZBX01000011">
    <property type="protein sequence ID" value="CUQ91406.1"/>
    <property type="molecule type" value="Genomic_DNA"/>
</dbReference>
<evidence type="ECO:0000313" key="5">
    <source>
        <dbReference type="Proteomes" id="UP000363661"/>
    </source>
</evidence>
<dbReference type="OrthoDB" id="2194050at2"/>
<protein>
    <submittedName>
        <fullName evidence="3">Acetyltransferase (GNAT) family protein</fullName>
    </submittedName>
    <submittedName>
        <fullName evidence="2">Ribosomal-protein-alanine acetyltransferase</fullName>
    </submittedName>
</protein>
<keyword evidence="2" id="KW-0808">Transferase</keyword>
<proteinExistence type="predicted"/>
<dbReference type="InterPro" id="IPR000182">
    <property type="entry name" value="GNAT_dom"/>
</dbReference>
<dbReference type="PROSITE" id="PS51186">
    <property type="entry name" value="GNAT"/>
    <property type="match status" value="1"/>
</dbReference>
<dbReference type="Pfam" id="PF13508">
    <property type="entry name" value="Acetyltransf_7"/>
    <property type="match status" value="1"/>
</dbReference>
<gene>
    <name evidence="2" type="ORF">ERS852502_02415</name>
    <name evidence="3" type="ORF">RTSSTS7063_01495</name>
</gene>
<reference evidence="3 5" key="2">
    <citation type="submission" date="2019-07" db="EMBL/GenBank/DDBJ databases">
        <authorList>
            <person name="Hibberd C M."/>
            <person name="Gehrig L. J."/>
            <person name="Chang H.-W."/>
            <person name="Venkatesh S."/>
        </authorList>
    </citation>
    <scope>NUCLEOTIDE SEQUENCE [LARGE SCALE GENOMIC DNA]</scope>
    <source>
        <strain evidence="3">Ruminococcus_torques_SSTS_Bg7063</strain>
    </source>
</reference>
<feature type="domain" description="N-acetyltransferase" evidence="1">
    <location>
        <begin position="46"/>
        <end position="211"/>
    </location>
</feature>
<dbReference type="CDD" id="cd04301">
    <property type="entry name" value="NAT_SF"/>
    <property type="match status" value="1"/>
</dbReference>
<dbReference type="Gene3D" id="3.40.630.30">
    <property type="match status" value="1"/>
</dbReference>
<dbReference type="PANTHER" id="PTHR42791">
    <property type="entry name" value="GNAT FAMILY ACETYLTRANSFERASE"/>
    <property type="match status" value="1"/>
</dbReference>
<organism evidence="2 4">
    <name type="scientific">[Ruminococcus] torques</name>
    <dbReference type="NCBI Taxonomy" id="33039"/>
    <lineage>
        <taxon>Bacteria</taxon>
        <taxon>Bacillati</taxon>
        <taxon>Bacillota</taxon>
        <taxon>Clostridia</taxon>
        <taxon>Lachnospirales</taxon>
        <taxon>Lachnospiraceae</taxon>
        <taxon>Mediterraneibacter</taxon>
    </lineage>
</organism>
<dbReference type="Proteomes" id="UP000363661">
    <property type="component" value="Unassembled WGS sequence"/>
</dbReference>
<evidence type="ECO:0000313" key="3">
    <source>
        <dbReference type="EMBL" id="VUX08892.1"/>
    </source>
</evidence>
<dbReference type="EMBL" id="CABHNA010000054">
    <property type="protein sequence ID" value="VUX08892.1"/>
    <property type="molecule type" value="Genomic_DNA"/>
</dbReference>
<dbReference type="InterPro" id="IPR052523">
    <property type="entry name" value="Trichothecene_AcTrans"/>
</dbReference>
<accession>A0A175A504</accession>
<dbReference type="Proteomes" id="UP000078383">
    <property type="component" value="Unassembled WGS sequence"/>
</dbReference>
<name>A0A175A504_9FIRM</name>
<dbReference type="InterPro" id="IPR016181">
    <property type="entry name" value="Acyl_CoA_acyltransferase"/>
</dbReference>
<evidence type="ECO:0000313" key="2">
    <source>
        <dbReference type="EMBL" id="CUQ91406.1"/>
    </source>
</evidence>
<dbReference type="GO" id="GO:0016747">
    <property type="term" value="F:acyltransferase activity, transferring groups other than amino-acyl groups"/>
    <property type="evidence" value="ECO:0007669"/>
    <property type="project" value="InterPro"/>
</dbReference>
<sequence>MNSDKLYKVQEQDLDRLKEILTVCFQNDPLYSTLIEDEATKERLLPHLLECDVTELFETCEVFADSPELKGVLILSDESDHRHAFYNYFVSLKESLITDGWLLHEDPTMKTFFNFVLGKDYLNSAWTAQLHETRRLHVIYLAVDPKFQHHGLAEMMMNEVIACADRNDMMISLETHNPKNVPFYEHLGFKTFGIVEKPHFQLKQYCMIKEL</sequence>
<dbReference type="PANTHER" id="PTHR42791:SF1">
    <property type="entry name" value="N-ACETYLTRANSFERASE DOMAIN-CONTAINING PROTEIN"/>
    <property type="match status" value="1"/>
</dbReference>
<dbReference type="AlphaFoldDB" id="A0A175A504"/>
<reference evidence="2 4" key="1">
    <citation type="submission" date="2015-09" db="EMBL/GenBank/DDBJ databases">
        <authorList>
            <consortium name="Pathogen Informatics"/>
        </authorList>
    </citation>
    <scope>NUCLEOTIDE SEQUENCE [LARGE SCALE GENOMIC DNA]</scope>
    <source>
        <strain evidence="2 4">2789STDY5834889</strain>
    </source>
</reference>
<evidence type="ECO:0000259" key="1">
    <source>
        <dbReference type="PROSITE" id="PS51186"/>
    </source>
</evidence>
<keyword evidence="5" id="KW-1185">Reference proteome</keyword>
<dbReference type="SUPFAM" id="SSF55729">
    <property type="entry name" value="Acyl-CoA N-acyltransferases (Nat)"/>
    <property type="match status" value="1"/>
</dbReference>